<dbReference type="EMBL" id="JABXWD010000362">
    <property type="protein sequence ID" value="MBV6342854.1"/>
    <property type="molecule type" value="Genomic_DNA"/>
</dbReference>
<evidence type="ECO:0000313" key="3">
    <source>
        <dbReference type="Proteomes" id="UP001196980"/>
    </source>
</evidence>
<gene>
    <name evidence="2" type="ORF">HWQ67_14805</name>
</gene>
<keyword evidence="3" id="KW-1185">Reference proteome</keyword>
<protein>
    <submittedName>
        <fullName evidence="2">Uncharacterized protein</fullName>
    </submittedName>
</protein>
<proteinExistence type="predicted"/>
<dbReference type="Proteomes" id="UP001196980">
    <property type="component" value="Unassembled WGS sequence"/>
</dbReference>
<keyword evidence="1" id="KW-1133">Transmembrane helix</keyword>
<sequence>MRRHGGGSEGGSGNANLQSIILGAITIVLALIGLGIAMDTIAPYLTGGGSALNWTRYPGGEPMLKLFPLIMLVGLVIFGGVMVWMGTKGKSFTIKETIVTVIVVVVAVIMLPIVMDACDTAYENTNASSFTGLTQFLGLVPLIYTVALMFISGLLGSRVLKGVG</sequence>
<feature type="transmembrane region" description="Helical" evidence="1">
    <location>
        <begin position="97"/>
        <end position="115"/>
    </location>
</feature>
<feature type="transmembrane region" description="Helical" evidence="1">
    <location>
        <begin position="135"/>
        <end position="155"/>
    </location>
</feature>
<accession>A0ABS6S1Z6</accession>
<dbReference type="RefSeq" id="WP_218253467.1">
    <property type="nucleotide sequence ID" value="NZ_JABXWD010000362.1"/>
</dbReference>
<feature type="transmembrane region" description="Helical" evidence="1">
    <location>
        <begin position="66"/>
        <end position="85"/>
    </location>
</feature>
<reference evidence="2 3" key="1">
    <citation type="journal article" date="2020" name="J Geophys Res Biogeosci">
        <title>Magnetotaxis as an Adaptation to Enable Bacterial Shuttling of Microbial Sulfur and Sulfur Cycling Across Aquatic Oxic#Anoxic Interfaces.</title>
        <authorList>
            <person name="Li J."/>
            <person name="Liu P."/>
            <person name="Wang J."/>
            <person name="Roberts A.P."/>
            <person name="Pan Y."/>
        </authorList>
    </citation>
    <scope>NUCLEOTIDE SEQUENCE [LARGE SCALE GENOMIC DNA]</scope>
    <source>
        <strain evidence="2 3">MYR-1_YQ</strain>
    </source>
</reference>
<evidence type="ECO:0000256" key="1">
    <source>
        <dbReference type="SAM" id="Phobius"/>
    </source>
</evidence>
<feature type="transmembrane region" description="Helical" evidence="1">
    <location>
        <begin position="20"/>
        <end position="46"/>
    </location>
</feature>
<keyword evidence="1" id="KW-0812">Transmembrane</keyword>
<comment type="caution">
    <text evidence="2">The sequence shown here is derived from an EMBL/GenBank/DDBJ whole genome shotgun (WGS) entry which is preliminary data.</text>
</comment>
<name>A0ABS6S1Z6_9BACT</name>
<evidence type="ECO:0000313" key="2">
    <source>
        <dbReference type="EMBL" id="MBV6342854.1"/>
    </source>
</evidence>
<organism evidence="2 3">
    <name type="scientific">Candidatus Magnetobacterium casense</name>
    <dbReference type="NCBI Taxonomy" id="1455061"/>
    <lineage>
        <taxon>Bacteria</taxon>
        <taxon>Pseudomonadati</taxon>
        <taxon>Nitrospirota</taxon>
        <taxon>Thermodesulfovibrionia</taxon>
        <taxon>Thermodesulfovibrionales</taxon>
        <taxon>Candidatus Magnetobacteriaceae</taxon>
        <taxon>Candidatus Magnetobacterium</taxon>
    </lineage>
</organism>
<keyword evidence="1" id="KW-0472">Membrane</keyword>